<dbReference type="AlphaFoldDB" id="A0A2U3KPH6"/>
<evidence type="ECO:0000313" key="2">
    <source>
        <dbReference type="EMBL" id="SPF41591.1"/>
    </source>
</evidence>
<protein>
    <submittedName>
        <fullName evidence="2">Uncharacterized protein</fullName>
    </submittedName>
</protein>
<reference evidence="3" key="1">
    <citation type="submission" date="2018-02" db="EMBL/GenBank/DDBJ databases">
        <authorList>
            <person name="Hausmann B."/>
        </authorList>
    </citation>
    <scope>NUCLEOTIDE SEQUENCE [LARGE SCALE GENOMIC DNA]</scope>
    <source>
        <strain evidence="3">Peat soil MAG SbF1</strain>
    </source>
</reference>
<organism evidence="2 3">
    <name type="scientific">Candidatus Desulfosporosinus infrequens</name>
    <dbReference type="NCBI Taxonomy" id="2043169"/>
    <lineage>
        <taxon>Bacteria</taxon>
        <taxon>Bacillati</taxon>
        <taxon>Bacillota</taxon>
        <taxon>Clostridia</taxon>
        <taxon>Eubacteriales</taxon>
        <taxon>Desulfitobacteriaceae</taxon>
        <taxon>Desulfosporosinus</taxon>
    </lineage>
</organism>
<dbReference type="EMBL" id="OMOF01000174">
    <property type="protein sequence ID" value="SPF41591.1"/>
    <property type="molecule type" value="Genomic_DNA"/>
</dbReference>
<feature type="compositionally biased region" description="Basic and acidic residues" evidence="1">
    <location>
        <begin position="90"/>
        <end position="104"/>
    </location>
</feature>
<evidence type="ECO:0000313" key="3">
    <source>
        <dbReference type="Proteomes" id="UP000238916"/>
    </source>
</evidence>
<accession>A0A2U3KPH6</accession>
<name>A0A2U3KPH6_9FIRM</name>
<feature type="region of interest" description="Disordered" evidence="1">
    <location>
        <begin position="67"/>
        <end position="120"/>
    </location>
</feature>
<evidence type="ECO:0000256" key="1">
    <source>
        <dbReference type="SAM" id="MobiDB-lite"/>
    </source>
</evidence>
<proteinExistence type="predicted"/>
<sequence length="120" mass="13552">MSLENFKFTYEENEEGFTVTLKGDKAKLRAKLEAFEAFLNFAEKAKQAGCEHHGGSSPLHEFLKTMHKHHAHHGEGHGHCDHHGHHGHHGEHSFKHGHGEESTKSEASVNQNEETKKTEE</sequence>
<dbReference type="Proteomes" id="UP000238916">
    <property type="component" value="Unassembled WGS sequence"/>
</dbReference>
<dbReference type="OrthoDB" id="2083368at2"/>
<gene>
    <name evidence="2" type="ORF">SBF1_2550024</name>
</gene>